<comment type="caution">
    <text evidence="9">The sequence shown here is derived from an EMBL/GenBank/DDBJ whole genome shotgun (WGS) entry which is preliminary data.</text>
</comment>
<dbReference type="NCBIfam" id="TIGR01557">
    <property type="entry name" value="myb_SHAQKYF"/>
    <property type="match status" value="1"/>
</dbReference>
<evidence type="ECO:0000313" key="9">
    <source>
        <dbReference type="EMBL" id="KAH7514634.1"/>
    </source>
</evidence>
<accession>A0A978UIK3</accession>
<dbReference type="InterPro" id="IPR009057">
    <property type="entry name" value="Homeodomain-like_sf"/>
</dbReference>
<evidence type="ECO:0000256" key="3">
    <source>
        <dbReference type="ARBA" id="ARBA00023015"/>
    </source>
</evidence>
<reference evidence="9" key="1">
    <citation type="journal article" date="2021" name="Front. Plant Sci.">
        <title>Chromosome-Scale Genome Assembly for Chinese Sour Jujube and Insights Into Its Genome Evolution and Domestication Signature.</title>
        <authorList>
            <person name="Shen L.-Y."/>
            <person name="Luo H."/>
            <person name="Wang X.-L."/>
            <person name="Wang X.-M."/>
            <person name="Qiu X.-J."/>
            <person name="Liu H."/>
            <person name="Zhou S.-S."/>
            <person name="Jia K.-H."/>
            <person name="Nie S."/>
            <person name="Bao Y.-T."/>
            <person name="Zhang R.-G."/>
            <person name="Yun Q.-Z."/>
            <person name="Chai Y.-H."/>
            <person name="Lu J.-Y."/>
            <person name="Li Y."/>
            <person name="Zhao S.-W."/>
            <person name="Mao J.-F."/>
            <person name="Jia S.-G."/>
            <person name="Mao Y.-M."/>
        </authorList>
    </citation>
    <scope>NUCLEOTIDE SEQUENCE</scope>
    <source>
        <strain evidence="9">AT0</strain>
        <tissue evidence="9">Leaf</tissue>
    </source>
</reference>
<evidence type="ECO:0000313" key="10">
    <source>
        <dbReference type="Proteomes" id="UP000813462"/>
    </source>
</evidence>
<dbReference type="GO" id="GO:0003677">
    <property type="term" value="F:DNA binding"/>
    <property type="evidence" value="ECO:0007669"/>
    <property type="project" value="InterPro"/>
</dbReference>
<dbReference type="InterPro" id="IPR025756">
    <property type="entry name" value="Myb_CC_LHEQLE"/>
</dbReference>
<feature type="domain" description="HTH myb-type" evidence="8">
    <location>
        <begin position="16"/>
        <end position="71"/>
    </location>
</feature>
<keyword evidence="3" id="KW-0805">Transcription regulation</keyword>
<dbReference type="InterPro" id="IPR017930">
    <property type="entry name" value="Myb_dom"/>
</dbReference>
<dbReference type="InterPro" id="IPR046955">
    <property type="entry name" value="PHR1-like"/>
</dbReference>
<comment type="similarity">
    <text evidence="2">Belongs to the MYB-CC family.</text>
</comment>
<dbReference type="Gene3D" id="1.10.10.60">
    <property type="entry name" value="Homeodomain-like"/>
    <property type="match status" value="1"/>
</dbReference>
<organism evidence="9 10">
    <name type="scientific">Ziziphus jujuba var. spinosa</name>
    <dbReference type="NCBI Taxonomy" id="714518"/>
    <lineage>
        <taxon>Eukaryota</taxon>
        <taxon>Viridiplantae</taxon>
        <taxon>Streptophyta</taxon>
        <taxon>Embryophyta</taxon>
        <taxon>Tracheophyta</taxon>
        <taxon>Spermatophyta</taxon>
        <taxon>Magnoliopsida</taxon>
        <taxon>eudicotyledons</taxon>
        <taxon>Gunneridae</taxon>
        <taxon>Pentapetalae</taxon>
        <taxon>rosids</taxon>
        <taxon>fabids</taxon>
        <taxon>Rosales</taxon>
        <taxon>Rhamnaceae</taxon>
        <taxon>Paliureae</taxon>
        <taxon>Ziziphus</taxon>
    </lineage>
</organism>
<dbReference type="Proteomes" id="UP000813462">
    <property type="component" value="Unassembled WGS sequence"/>
</dbReference>
<dbReference type="InterPro" id="IPR006447">
    <property type="entry name" value="Myb_dom_plants"/>
</dbReference>
<evidence type="ECO:0000256" key="7">
    <source>
        <dbReference type="SAM" id="MobiDB-lite"/>
    </source>
</evidence>
<dbReference type="GO" id="GO:0005634">
    <property type="term" value="C:nucleus"/>
    <property type="evidence" value="ECO:0007669"/>
    <property type="project" value="UniProtKB-SubCell"/>
</dbReference>
<evidence type="ECO:0000256" key="1">
    <source>
        <dbReference type="ARBA" id="ARBA00004123"/>
    </source>
</evidence>
<feature type="region of interest" description="Disordered" evidence="7">
    <location>
        <begin position="148"/>
        <end position="180"/>
    </location>
</feature>
<keyword evidence="4" id="KW-0175">Coiled coil</keyword>
<evidence type="ECO:0000256" key="5">
    <source>
        <dbReference type="ARBA" id="ARBA00023163"/>
    </source>
</evidence>
<dbReference type="GO" id="GO:0003700">
    <property type="term" value="F:DNA-binding transcription factor activity"/>
    <property type="evidence" value="ECO:0007669"/>
    <property type="project" value="InterPro"/>
</dbReference>
<dbReference type="PANTHER" id="PTHR31499">
    <property type="entry name" value="MYB FAMILY TRANSCRIPTION FACTOR PHL11"/>
    <property type="match status" value="1"/>
</dbReference>
<evidence type="ECO:0000256" key="2">
    <source>
        <dbReference type="ARBA" id="ARBA00006783"/>
    </source>
</evidence>
<keyword evidence="6" id="KW-0539">Nucleus</keyword>
<comment type="subcellular location">
    <subcellularLocation>
        <location evidence="1">Nucleus</location>
    </subcellularLocation>
</comment>
<dbReference type="PANTHER" id="PTHR31499:SF79">
    <property type="entry name" value="HTH MYB-TYPE DOMAIN-CONTAINING PROTEIN"/>
    <property type="match status" value="1"/>
</dbReference>
<dbReference type="EMBL" id="JAEACU010000011">
    <property type="protein sequence ID" value="KAH7514634.1"/>
    <property type="molecule type" value="Genomic_DNA"/>
</dbReference>
<dbReference type="SUPFAM" id="SSF46689">
    <property type="entry name" value="Homeodomain-like"/>
    <property type="match status" value="1"/>
</dbReference>
<evidence type="ECO:0000256" key="6">
    <source>
        <dbReference type="ARBA" id="ARBA00023242"/>
    </source>
</evidence>
<dbReference type="InterPro" id="IPR001005">
    <property type="entry name" value="SANT/Myb"/>
</dbReference>
<gene>
    <name evidence="9" type="ORF">FEM48_Zijuj11G0110100</name>
</gene>
<protein>
    <recommendedName>
        <fullName evidence="8">HTH myb-type domain-containing protein</fullName>
    </recommendedName>
</protein>
<evidence type="ECO:0000256" key="4">
    <source>
        <dbReference type="ARBA" id="ARBA00023054"/>
    </source>
</evidence>
<keyword evidence="5" id="KW-0804">Transcription</keyword>
<proteinExistence type="inferred from homology"/>
<dbReference type="Pfam" id="PF14379">
    <property type="entry name" value="Myb_CC_LHEQLE"/>
    <property type="match status" value="1"/>
</dbReference>
<name>A0A978UIK3_ZIZJJ</name>
<sequence>MASTSTTRSDVYGKERLRWTQDLHDRFVEAVDQLGGPDRATPKGILKAMAIPRLTIYHVKSHLQEANLKGKISQKYFLILAQHREAAQLNEALQMHMDTVQRRLSDQLEVQKSLKSKMEAQRRFLETIAEEYPNTKLTKLRFSSTSLPSLCEDSESNAKDQSESDLEETDKKETTIQSDQQGFRSLKRLRMDDQIVLPHGVIKFPTMSPEFYNQSMVLSAGADDDDHIPYPEQDFSFSWNSNNVAAQPAHRFSPVMDIYAYIMVGRFHPIIGNEIVRYR</sequence>
<dbReference type="Pfam" id="PF00249">
    <property type="entry name" value="Myb_DNA-binding"/>
    <property type="match status" value="1"/>
</dbReference>
<dbReference type="PROSITE" id="PS51294">
    <property type="entry name" value="HTH_MYB"/>
    <property type="match status" value="1"/>
</dbReference>
<evidence type="ECO:0000259" key="8">
    <source>
        <dbReference type="PROSITE" id="PS51294"/>
    </source>
</evidence>
<dbReference type="AlphaFoldDB" id="A0A978UIK3"/>